<proteinExistence type="predicted"/>
<feature type="region of interest" description="Disordered" evidence="1">
    <location>
        <begin position="61"/>
        <end position="97"/>
    </location>
</feature>
<protein>
    <submittedName>
        <fullName evidence="2">Uncharacterized protein</fullName>
    </submittedName>
</protein>
<feature type="region of interest" description="Disordered" evidence="1">
    <location>
        <begin position="24"/>
        <end position="45"/>
    </location>
</feature>
<reference evidence="2 3" key="1">
    <citation type="journal article" date="2009" name="Nature">
        <title>The Sorghum bicolor genome and the diversification of grasses.</title>
        <authorList>
            <person name="Paterson A.H."/>
            <person name="Bowers J.E."/>
            <person name="Bruggmann R."/>
            <person name="Dubchak I."/>
            <person name="Grimwood J."/>
            <person name="Gundlach H."/>
            <person name="Haberer G."/>
            <person name="Hellsten U."/>
            <person name="Mitros T."/>
            <person name="Poliakov A."/>
            <person name="Schmutz J."/>
            <person name="Spannagl M."/>
            <person name="Tang H."/>
            <person name="Wang X."/>
            <person name="Wicker T."/>
            <person name="Bharti A.K."/>
            <person name="Chapman J."/>
            <person name="Feltus F.A."/>
            <person name="Gowik U."/>
            <person name="Grigoriev I.V."/>
            <person name="Lyons E."/>
            <person name="Maher C.A."/>
            <person name="Martis M."/>
            <person name="Narechania A."/>
            <person name="Otillar R.P."/>
            <person name="Penning B.W."/>
            <person name="Salamov A.A."/>
            <person name="Wang Y."/>
            <person name="Zhang L."/>
            <person name="Carpita N.C."/>
            <person name="Freeling M."/>
            <person name="Gingle A.R."/>
            <person name="Hash C.T."/>
            <person name="Keller B."/>
            <person name="Klein P."/>
            <person name="Kresovich S."/>
            <person name="McCann M.C."/>
            <person name="Ming R."/>
            <person name="Peterson D.G."/>
            <person name="Mehboob-ur-Rahman"/>
            <person name="Ware D."/>
            <person name="Westhoff P."/>
            <person name="Mayer K.F."/>
            <person name="Messing J."/>
            <person name="Rokhsar D.S."/>
        </authorList>
    </citation>
    <scope>NUCLEOTIDE SEQUENCE [LARGE SCALE GENOMIC DNA]</scope>
    <source>
        <strain evidence="3">cv. BTx623</strain>
    </source>
</reference>
<organism evidence="2 3">
    <name type="scientific">Sorghum bicolor</name>
    <name type="common">Sorghum</name>
    <name type="synonym">Sorghum vulgare</name>
    <dbReference type="NCBI Taxonomy" id="4558"/>
    <lineage>
        <taxon>Eukaryota</taxon>
        <taxon>Viridiplantae</taxon>
        <taxon>Streptophyta</taxon>
        <taxon>Embryophyta</taxon>
        <taxon>Tracheophyta</taxon>
        <taxon>Spermatophyta</taxon>
        <taxon>Magnoliopsida</taxon>
        <taxon>Liliopsida</taxon>
        <taxon>Poales</taxon>
        <taxon>Poaceae</taxon>
        <taxon>PACMAD clade</taxon>
        <taxon>Panicoideae</taxon>
        <taxon>Andropogonodae</taxon>
        <taxon>Andropogoneae</taxon>
        <taxon>Sorghinae</taxon>
        <taxon>Sorghum</taxon>
    </lineage>
</organism>
<dbReference type="Gramene" id="OQU79204">
    <property type="protein sequence ID" value="OQU79204"/>
    <property type="gene ID" value="SORBI_3008G110450"/>
</dbReference>
<keyword evidence="3" id="KW-1185">Reference proteome</keyword>
<dbReference type="AlphaFoldDB" id="A0A1Z5R604"/>
<dbReference type="Proteomes" id="UP000000768">
    <property type="component" value="Chromosome 8"/>
</dbReference>
<name>A0A1Z5R604_SORBI</name>
<evidence type="ECO:0000256" key="1">
    <source>
        <dbReference type="SAM" id="MobiDB-lite"/>
    </source>
</evidence>
<accession>A0A1Z5R604</accession>
<sequence>MPATAVPAPMSPPPDPPIYAVLTTPNPSHDDDNAGTFGSSIRAETPDETISRIACGVFRGHPSGTSAANETTSGVNGTTSGGGTYSPPLEEEQFPFF</sequence>
<dbReference type="InParanoid" id="A0A1Z5R604"/>
<dbReference type="EMBL" id="CM000767">
    <property type="protein sequence ID" value="OQU79204.1"/>
    <property type="molecule type" value="Genomic_DNA"/>
</dbReference>
<evidence type="ECO:0000313" key="2">
    <source>
        <dbReference type="EMBL" id="OQU79204.1"/>
    </source>
</evidence>
<evidence type="ECO:0000313" key="3">
    <source>
        <dbReference type="Proteomes" id="UP000000768"/>
    </source>
</evidence>
<gene>
    <name evidence="2" type="ORF">SORBI_3008G110450</name>
</gene>
<reference evidence="3" key="2">
    <citation type="journal article" date="2018" name="Plant J.">
        <title>The Sorghum bicolor reference genome: improved assembly, gene annotations, a transcriptome atlas, and signatures of genome organization.</title>
        <authorList>
            <person name="McCormick R.F."/>
            <person name="Truong S.K."/>
            <person name="Sreedasyam A."/>
            <person name="Jenkins J."/>
            <person name="Shu S."/>
            <person name="Sims D."/>
            <person name="Kennedy M."/>
            <person name="Amirebrahimi M."/>
            <person name="Weers B.D."/>
            <person name="McKinley B."/>
            <person name="Mattison A."/>
            <person name="Morishige D.T."/>
            <person name="Grimwood J."/>
            <person name="Schmutz J."/>
            <person name="Mullet J.E."/>
        </authorList>
    </citation>
    <scope>NUCLEOTIDE SEQUENCE [LARGE SCALE GENOMIC DNA]</scope>
    <source>
        <strain evidence="3">cv. BTx623</strain>
    </source>
</reference>